<dbReference type="AlphaFoldDB" id="A0A6G7V9Y9"/>
<feature type="region of interest" description="Disordered" evidence="1">
    <location>
        <begin position="160"/>
        <end position="194"/>
    </location>
</feature>
<sequence>MRLGLAALVLGLTVLLALEWTLWSPQLKSNMAAPSTPPAPTPANPDTNELLAQLDSGEERDNYALITERPLFRPDRQPDPPSDAQAITPPSAEGAPLDALDLKAVLIMPETALAWVHDPAQPRVRRLRVGDEVQGWVVRAILEDRILVERQGQQDALLLRDYTKAPPTAAPPTTRPIPPRTPPRAPQRTAPKPP</sequence>
<dbReference type="RefSeq" id="WP_166269025.1">
    <property type="nucleotide sequence ID" value="NZ_CP048029.1"/>
</dbReference>
<organism evidence="2 3">
    <name type="scientific">Caldichromatium japonicum</name>
    <dbReference type="NCBI Taxonomy" id="2699430"/>
    <lineage>
        <taxon>Bacteria</taxon>
        <taxon>Pseudomonadati</taxon>
        <taxon>Pseudomonadota</taxon>
        <taxon>Gammaproteobacteria</taxon>
        <taxon>Chromatiales</taxon>
        <taxon>Chromatiaceae</taxon>
        <taxon>Caldichromatium</taxon>
    </lineage>
</organism>
<protein>
    <submittedName>
        <fullName evidence="2">Uncharacterized protein</fullName>
    </submittedName>
</protein>
<evidence type="ECO:0000313" key="3">
    <source>
        <dbReference type="Proteomes" id="UP000502699"/>
    </source>
</evidence>
<dbReference type="KEGG" id="cjap:GWK36_00180"/>
<evidence type="ECO:0000256" key="1">
    <source>
        <dbReference type="SAM" id="MobiDB-lite"/>
    </source>
</evidence>
<keyword evidence="3" id="KW-1185">Reference proteome</keyword>
<gene>
    <name evidence="2" type="ORF">GWK36_00180</name>
</gene>
<feature type="region of interest" description="Disordered" evidence="1">
    <location>
        <begin position="69"/>
        <end position="95"/>
    </location>
</feature>
<feature type="region of interest" description="Disordered" evidence="1">
    <location>
        <begin position="30"/>
        <end position="49"/>
    </location>
</feature>
<dbReference type="EMBL" id="CP048029">
    <property type="protein sequence ID" value="QIK36676.1"/>
    <property type="molecule type" value="Genomic_DNA"/>
</dbReference>
<dbReference type="Proteomes" id="UP000502699">
    <property type="component" value="Chromosome"/>
</dbReference>
<accession>A0A6G7V9Y9</accession>
<evidence type="ECO:0000313" key="2">
    <source>
        <dbReference type="EMBL" id="QIK36676.1"/>
    </source>
</evidence>
<name>A0A6G7V9Y9_9GAMM</name>
<reference evidence="3" key="1">
    <citation type="submission" date="2020-01" db="EMBL/GenBank/DDBJ databases">
        <title>Caldichromatium gen. nov., sp. nov., a thermophilic purple sulfur bacterium member of the family Chromatiaceae isolated from Nakabusa hot spring, Japan.</title>
        <authorList>
            <person name="Saini M.K."/>
            <person name="Hanada S."/>
            <person name="Tank M."/>
        </authorList>
    </citation>
    <scope>NUCLEOTIDE SEQUENCE [LARGE SCALE GENOMIC DNA]</scope>
    <source>
        <strain evidence="3">No.7</strain>
    </source>
</reference>
<feature type="compositionally biased region" description="Pro residues" evidence="1">
    <location>
        <begin position="168"/>
        <end position="194"/>
    </location>
</feature>
<proteinExistence type="predicted"/>